<dbReference type="Proteomes" id="UP001170954">
    <property type="component" value="Unassembled WGS sequence"/>
</dbReference>
<organism evidence="2 3">
    <name type="scientific">Sphingobacterium hotanense</name>
    <dbReference type="NCBI Taxonomy" id="649196"/>
    <lineage>
        <taxon>Bacteria</taxon>
        <taxon>Pseudomonadati</taxon>
        <taxon>Bacteroidota</taxon>
        <taxon>Sphingobacteriia</taxon>
        <taxon>Sphingobacteriales</taxon>
        <taxon>Sphingobacteriaceae</taxon>
        <taxon>Sphingobacterium</taxon>
    </lineage>
</organism>
<protein>
    <recommendedName>
        <fullName evidence="1">5-hmdU DNA kinase helical domain-containing protein</fullName>
    </recommendedName>
</protein>
<name>A0ABT7NLR5_9SPHI</name>
<dbReference type="EMBL" id="JACAGK010000018">
    <property type="protein sequence ID" value="MDM1048205.1"/>
    <property type="molecule type" value="Genomic_DNA"/>
</dbReference>
<keyword evidence="3" id="KW-1185">Reference proteome</keyword>
<evidence type="ECO:0000259" key="1">
    <source>
        <dbReference type="Pfam" id="PF18723"/>
    </source>
</evidence>
<sequence>MSTIAKKQNTFTIYKPLLPAKTTEVFDSYWRFAVLRQDVFFSRIQGDKYPWTNDPILSKHKFTNAYRASDRVSQYLIKEVIYNDDYSNSPDEVLFRILLFKLFNKIDTWELLKKNIGDLNYEEFDFKRYDKVLSKAFAEKKTIYSAAYIMPSVRQFGYERKHSNHLKLIDYILKKDTSIQLMDCNKMQQAFDIVKSFPGLGDFLAYQILIDINYSNIIDFSESEFVVPGPGALGGISKCFANTGGLSNVEIIKLMTDRQEMEFERLQLDFKTLWGRRLQLIDCQNLFCEVDKYARVKHPDIKGNSDRVRIKQVYKLNSKPIDYWFPPKWGINENIISDLKNKIL</sequence>
<dbReference type="InterPro" id="IPR040684">
    <property type="entry name" value="HMUDK_hel"/>
</dbReference>
<accession>A0ABT7NLR5</accession>
<evidence type="ECO:0000313" key="3">
    <source>
        <dbReference type="Proteomes" id="UP001170954"/>
    </source>
</evidence>
<gene>
    <name evidence="2" type="ORF">HX018_08150</name>
</gene>
<evidence type="ECO:0000313" key="2">
    <source>
        <dbReference type="EMBL" id="MDM1048205.1"/>
    </source>
</evidence>
<reference evidence="2" key="2">
    <citation type="journal article" date="2022" name="Sci. Total Environ.">
        <title>Prevalence, transmission, and molecular epidemiology of tet(X)-positive bacteria among humans, animals, and environmental niches in China: An epidemiological, and genomic-based study.</title>
        <authorList>
            <person name="Dong N."/>
            <person name="Zeng Y."/>
            <person name="Cai C."/>
            <person name="Sun C."/>
            <person name="Lu J."/>
            <person name="Liu C."/>
            <person name="Zhou H."/>
            <person name="Sun Q."/>
            <person name="Shu L."/>
            <person name="Wang H."/>
            <person name="Wang Y."/>
            <person name="Wang S."/>
            <person name="Wu C."/>
            <person name="Chan E.W."/>
            <person name="Chen G."/>
            <person name="Shen Z."/>
            <person name="Chen S."/>
            <person name="Zhang R."/>
        </authorList>
    </citation>
    <scope>NUCLEOTIDE SEQUENCE</scope>
    <source>
        <strain evidence="2">R1692</strain>
    </source>
</reference>
<proteinExistence type="predicted"/>
<feature type="domain" description="5-hmdU DNA kinase helical" evidence="1">
    <location>
        <begin position="23"/>
        <end position="303"/>
    </location>
</feature>
<dbReference type="RefSeq" id="WP_143884042.1">
    <property type="nucleotide sequence ID" value="NZ_JACAGK010000018.1"/>
</dbReference>
<comment type="caution">
    <text evidence="2">The sequence shown here is derived from an EMBL/GenBank/DDBJ whole genome shotgun (WGS) entry which is preliminary data.</text>
</comment>
<dbReference type="Pfam" id="PF18723">
    <property type="entry name" value="HMUDK_hel"/>
    <property type="match status" value="1"/>
</dbReference>
<reference evidence="2" key="1">
    <citation type="submission" date="2020-06" db="EMBL/GenBank/DDBJ databases">
        <authorList>
            <person name="Dong N."/>
        </authorList>
    </citation>
    <scope>NUCLEOTIDE SEQUENCE</scope>
    <source>
        <strain evidence="2">R1692</strain>
    </source>
</reference>